<sequence>MSTDRVLTINDYYDGPRLGVAELNGIPHIYESEFDHNTDEYGDTYFLSPIGKELLSAVLEDWEIWLRWEAARKRGEVEAETHPALPSERARHEELKVFVGTKLQADPVARKRYRASFLVPPGSQGSWQGMLVQWVAA</sequence>
<dbReference type="RefSeq" id="WP_252771428.1">
    <property type="nucleotide sequence ID" value="NZ_JAMXMC010000011.1"/>
</dbReference>
<organism evidence="1 2">
    <name type="scientific">Ideonella oryzae</name>
    <dbReference type="NCBI Taxonomy" id="2937441"/>
    <lineage>
        <taxon>Bacteria</taxon>
        <taxon>Pseudomonadati</taxon>
        <taxon>Pseudomonadota</taxon>
        <taxon>Betaproteobacteria</taxon>
        <taxon>Burkholderiales</taxon>
        <taxon>Sphaerotilaceae</taxon>
        <taxon>Ideonella</taxon>
    </lineage>
</organism>
<keyword evidence="2" id="KW-1185">Reference proteome</keyword>
<evidence type="ECO:0000313" key="1">
    <source>
        <dbReference type="EMBL" id="MCO5978678.1"/>
    </source>
</evidence>
<proteinExistence type="predicted"/>
<protein>
    <submittedName>
        <fullName evidence="1">Uncharacterized protein</fullName>
    </submittedName>
</protein>
<dbReference type="Proteomes" id="UP001204851">
    <property type="component" value="Unassembled WGS sequence"/>
</dbReference>
<name>A0ABT1BR27_9BURK</name>
<accession>A0ABT1BR27</accession>
<comment type="caution">
    <text evidence="1">The sequence shown here is derived from an EMBL/GenBank/DDBJ whole genome shotgun (WGS) entry which is preliminary data.</text>
</comment>
<reference evidence="1 2" key="1">
    <citation type="submission" date="2022-06" db="EMBL/GenBank/DDBJ databases">
        <title>Ideonella sp. NS12-5 Genome sequencing and assembly.</title>
        <authorList>
            <person name="Jung Y."/>
        </authorList>
    </citation>
    <scope>NUCLEOTIDE SEQUENCE [LARGE SCALE GENOMIC DNA]</scope>
    <source>
        <strain evidence="1 2">NS12-5</strain>
    </source>
</reference>
<dbReference type="EMBL" id="JAMXMC010000011">
    <property type="protein sequence ID" value="MCO5978678.1"/>
    <property type="molecule type" value="Genomic_DNA"/>
</dbReference>
<gene>
    <name evidence="1" type="ORF">M0L44_18430</name>
</gene>
<evidence type="ECO:0000313" key="2">
    <source>
        <dbReference type="Proteomes" id="UP001204851"/>
    </source>
</evidence>